<sequence length="1008" mass="113961">MTTQHDYLNFVLETLQGHGGLSTTVRGVARQTASAAAGTAAGGLLAGPAGALIGGIIGGLYGYLTTEEYASLFTFYQSLAAEDRKKVTEKIQGAVGGTSINDFTSWVTRSGNRELLVTLLMELMRQGITSWSSSDEQSYASTSSTRHRGQARSTRNAKFFPLGSPFPHPQTTLCFYPHGLLFGVDSSPDFSLLQHLRFFEGMLGTPVLLRWAMKTRGPMGKTLRIVLGSLVFFFINLSIIYYYVQIEKPSDQSVIQERANEKLHEQLQCVLDGSNELAKSALNRAACRLQNGSFHETMPLSGCHNYDTSLAGVSMGCFYDQSSNRQLKGHQYDFADNTRDKCESHCYRAGFLYYGVEYGKECFCGDDFDAQYIIERSKCKEYNCTGDDSQKCGGFDAIDIYRTGLIIKAAQLTRRPLYLEVERLKEKPTKARILFVLQLNGRNIRQVQRLLKSIYSPNHFYYIHVDKRQIYMLSKMRDLAARLANLYVEPEGRSTIWGGASLLDMITDAIRTTINIPNFSSWDYLVNLSESDFPVMSLAELETQLTLNNGRSFLASHGYNTARFIQKQGFDYVFVECEERMWRVGKRNEFPRGLRIDGGSDWVILHKDFAKYSISNEELPQKLRTLFSSIILPVESFYHTLAANSMYCDHVVTGNLRLTNWNRKQGCRCASLKKVVDWCGCSPLVFTKDTIHKFELEKAKEKVYYLARKFENLIDVDAIAAAEAQAMRDRSHLLNTNSKAFNTSHVNLYEAGFDGYSESYTLLTQRLFSMAKLGSLSFGSLRSIHVYREHFEANWQLVFTVLTTHGQTIELLAQRIHDTLIEEQPIVNGYILRSIRIGVSIDHKEEIFRGYTGYVDQTGSPTILLQWERMSDLPTSIPENKTSPAIQIIWKDQTGHLVATQKLPPYDSIFGQQFAELVLPSLKNLRSQQTGIWTATITDGSRAIGRVRFPLFDSSVKEDFFQMVAKFYRLVASCSSPVECSGSLWSTYYPDPKSDILVGYDERLGYLV</sequence>
<comment type="pathway">
    <text evidence="4">Glycan metabolism; heparan sulfate biosynthesis.</text>
</comment>
<evidence type="ECO:0000256" key="10">
    <source>
        <dbReference type="ARBA" id="ARBA00022723"/>
    </source>
</evidence>
<keyword evidence="13 20" id="KW-1133">Transmembrane helix</keyword>
<evidence type="ECO:0000256" key="20">
    <source>
        <dbReference type="SAM" id="Phobius"/>
    </source>
</evidence>
<dbReference type="AlphaFoldDB" id="A0AAF3EMJ8"/>
<evidence type="ECO:0000256" key="11">
    <source>
        <dbReference type="ARBA" id="ARBA00022824"/>
    </source>
</evidence>
<keyword evidence="22" id="KW-1185">Reference proteome</keyword>
<dbReference type="GO" id="GO:0050650">
    <property type="term" value="P:chondroitin sulfate proteoglycan biosynthetic process"/>
    <property type="evidence" value="ECO:0007669"/>
    <property type="project" value="TreeGrafter"/>
</dbReference>
<comment type="pathway">
    <text evidence="3">Glycan metabolism; chondroitin sulfate biosynthesis.</text>
</comment>
<dbReference type="SMART" id="SM00321">
    <property type="entry name" value="WSC"/>
    <property type="match status" value="1"/>
</dbReference>
<keyword evidence="17" id="KW-0325">Glycoprotein</keyword>
<evidence type="ECO:0000256" key="13">
    <source>
        <dbReference type="ARBA" id="ARBA00022989"/>
    </source>
</evidence>
<keyword evidence="14" id="KW-0333">Golgi apparatus</keyword>
<evidence type="ECO:0000313" key="23">
    <source>
        <dbReference type="WBParaSite" id="MBELARI_LOCUS15217"/>
    </source>
</evidence>
<evidence type="ECO:0000256" key="4">
    <source>
        <dbReference type="ARBA" id="ARBA00005093"/>
    </source>
</evidence>
<evidence type="ECO:0000256" key="6">
    <source>
        <dbReference type="ARBA" id="ARBA00011972"/>
    </source>
</evidence>
<keyword evidence="16" id="KW-1015">Disulfide bond</keyword>
<keyword evidence="7" id="KW-0328">Glycosyltransferase</keyword>
<dbReference type="GO" id="GO:0046872">
    <property type="term" value="F:metal ion binding"/>
    <property type="evidence" value="ECO:0007669"/>
    <property type="project" value="UniProtKB-KW"/>
</dbReference>
<evidence type="ECO:0000256" key="16">
    <source>
        <dbReference type="ARBA" id="ARBA00023157"/>
    </source>
</evidence>
<evidence type="ECO:0000256" key="19">
    <source>
        <dbReference type="ARBA" id="ARBA00047847"/>
    </source>
</evidence>
<evidence type="ECO:0000256" key="3">
    <source>
        <dbReference type="ARBA" id="ARBA00004840"/>
    </source>
</evidence>
<comment type="similarity">
    <text evidence="5">Belongs to the glycosyltransferase 14 family. XylT subfamily.</text>
</comment>
<dbReference type="PANTHER" id="PTHR46025:SF3">
    <property type="entry name" value="XYLOSYLTRANSFERASE OXT"/>
    <property type="match status" value="1"/>
</dbReference>
<dbReference type="GO" id="GO:0005789">
    <property type="term" value="C:endoplasmic reticulum membrane"/>
    <property type="evidence" value="ECO:0007669"/>
    <property type="project" value="UniProtKB-SubCell"/>
</dbReference>
<evidence type="ECO:0000256" key="8">
    <source>
        <dbReference type="ARBA" id="ARBA00022679"/>
    </source>
</evidence>
<dbReference type="GO" id="GO:0015012">
    <property type="term" value="P:heparan sulfate proteoglycan biosynthetic process"/>
    <property type="evidence" value="ECO:0007669"/>
    <property type="project" value="TreeGrafter"/>
</dbReference>
<accession>A0AAF3EMJ8</accession>
<reference evidence="23" key="1">
    <citation type="submission" date="2024-02" db="UniProtKB">
        <authorList>
            <consortium name="WormBaseParasite"/>
        </authorList>
    </citation>
    <scope>IDENTIFICATION</scope>
</reference>
<keyword evidence="15 20" id="KW-0472">Membrane</keyword>
<dbReference type="InterPro" id="IPR002889">
    <property type="entry name" value="WSC_carb-bd"/>
</dbReference>
<evidence type="ECO:0000256" key="5">
    <source>
        <dbReference type="ARBA" id="ARBA00010195"/>
    </source>
</evidence>
<evidence type="ECO:0000313" key="22">
    <source>
        <dbReference type="Proteomes" id="UP000887575"/>
    </source>
</evidence>
<feature type="domain" description="WSC" evidence="21">
    <location>
        <begin position="311"/>
        <end position="404"/>
    </location>
</feature>
<evidence type="ECO:0000256" key="1">
    <source>
        <dbReference type="ARBA" id="ARBA00004323"/>
    </source>
</evidence>
<evidence type="ECO:0000259" key="21">
    <source>
        <dbReference type="PROSITE" id="PS51212"/>
    </source>
</evidence>
<proteinExistence type="inferred from homology"/>
<organism evidence="22 23">
    <name type="scientific">Mesorhabditis belari</name>
    <dbReference type="NCBI Taxonomy" id="2138241"/>
    <lineage>
        <taxon>Eukaryota</taxon>
        <taxon>Metazoa</taxon>
        <taxon>Ecdysozoa</taxon>
        <taxon>Nematoda</taxon>
        <taxon>Chromadorea</taxon>
        <taxon>Rhabditida</taxon>
        <taxon>Rhabditina</taxon>
        <taxon>Rhabditomorpha</taxon>
        <taxon>Rhabditoidea</taxon>
        <taxon>Rhabditidae</taxon>
        <taxon>Mesorhabditinae</taxon>
        <taxon>Mesorhabditis</taxon>
    </lineage>
</organism>
<dbReference type="InterPro" id="IPR003406">
    <property type="entry name" value="Glyco_trans_14"/>
</dbReference>
<evidence type="ECO:0000256" key="2">
    <source>
        <dbReference type="ARBA" id="ARBA00004648"/>
    </source>
</evidence>
<keyword evidence="11" id="KW-0256">Endoplasmic reticulum</keyword>
<feature type="transmembrane region" description="Helical" evidence="20">
    <location>
        <begin position="223"/>
        <end position="244"/>
    </location>
</feature>
<dbReference type="Proteomes" id="UP000887575">
    <property type="component" value="Unassembled WGS sequence"/>
</dbReference>
<keyword evidence="9 20" id="KW-0812">Transmembrane</keyword>
<dbReference type="PANTHER" id="PTHR46025">
    <property type="entry name" value="XYLOSYLTRANSFERASE OXT"/>
    <property type="match status" value="1"/>
</dbReference>
<evidence type="ECO:0000256" key="17">
    <source>
        <dbReference type="ARBA" id="ARBA00023180"/>
    </source>
</evidence>
<dbReference type="InterPro" id="IPR043538">
    <property type="entry name" value="XYLT"/>
</dbReference>
<dbReference type="InterPro" id="IPR033369">
    <property type="entry name" value="C19orf12"/>
</dbReference>
<evidence type="ECO:0000256" key="9">
    <source>
        <dbReference type="ARBA" id="ARBA00022692"/>
    </source>
</evidence>
<dbReference type="Pfam" id="PF02485">
    <property type="entry name" value="Branch"/>
    <property type="match status" value="1"/>
</dbReference>
<evidence type="ECO:0000256" key="12">
    <source>
        <dbReference type="ARBA" id="ARBA00022968"/>
    </source>
</evidence>
<dbReference type="Pfam" id="PF20721">
    <property type="entry name" value="C19orf12"/>
    <property type="match status" value="1"/>
</dbReference>
<dbReference type="Pfam" id="PF01822">
    <property type="entry name" value="WSC"/>
    <property type="match status" value="1"/>
</dbReference>
<dbReference type="PROSITE" id="PS51212">
    <property type="entry name" value="WSC"/>
    <property type="match status" value="1"/>
</dbReference>
<name>A0AAF3EMJ8_9BILA</name>
<dbReference type="WBParaSite" id="MBELARI_LOCUS15217">
    <property type="protein sequence ID" value="MBELARI_LOCUS15217"/>
    <property type="gene ID" value="MBELARI_LOCUS15217"/>
</dbReference>
<keyword evidence="8" id="KW-0808">Transferase</keyword>
<evidence type="ECO:0000256" key="15">
    <source>
        <dbReference type="ARBA" id="ARBA00023136"/>
    </source>
</evidence>
<comment type="subcellular location">
    <subcellularLocation>
        <location evidence="2">Endoplasmic reticulum membrane</location>
        <topology evidence="2">Single-pass type II membrane protein</topology>
    </subcellularLocation>
    <subcellularLocation>
        <location evidence="1">Golgi apparatus membrane</location>
        <topology evidence="1">Single-pass type II membrane protein</topology>
    </subcellularLocation>
</comment>
<protein>
    <recommendedName>
        <fullName evidence="6">protein xylosyltransferase</fullName>
        <ecNumber evidence="6">2.4.2.26</ecNumber>
    </recommendedName>
    <alternativeName>
        <fullName evidence="18">Peptide O-xylosyltransferase</fullName>
    </alternativeName>
</protein>
<evidence type="ECO:0000256" key="18">
    <source>
        <dbReference type="ARBA" id="ARBA00042865"/>
    </source>
</evidence>
<evidence type="ECO:0000256" key="7">
    <source>
        <dbReference type="ARBA" id="ARBA00022676"/>
    </source>
</evidence>
<keyword evidence="12" id="KW-0735">Signal-anchor</keyword>
<evidence type="ECO:0000256" key="14">
    <source>
        <dbReference type="ARBA" id="ARBA00023034"/>
    </source>
</evidence>
<dbReference type="GO" id="GO:0000139">
    <property type="term" value="C:Golgi membrane"/>
    <property type="evidence" value="ECO:0007669"/>
    <property type="project" value="UniProtKB-SubCell"/>
</dbReference>
<dbReference type="EC" id="2.4.2.26" evidence="6"/>
<keyword evidence="10" id="KW-0479">Metal-binding</keyword>
<dbReference type="GO" id="GO:0030158">
    <property type="term" value="F:protein xylosyltransferase activity"/>
    <property type="evidence" value="ECO:0007669"/>
    <property type="project" value="UniProtKB-EC"/>
</dbReference>
<comment type="catalytic activity">
    <reaction evidence="19">
        <text>UDP-alpha-D-xylose + L-seryl-[protein] = 3-O-(beta-D-xylosyl)-L-seryl-[protein] + UDP + H(+)</text>
        <dbReference type="Rhea" id="RHEA:50192"/>
        <dbReference type="Rhea" id="RHEA-COMP:9863"/>
        <dbReference type="Rhea" id="RHEA-COMP:12567"/>
        <dbReference type="ChEBI" id="CHEBI:15378"/>
        <dbReference type="ChEBI" id="CHEBI:29999"/>
        <dbReference type="ChEBI" id="CHEBI:57632"/>
        <dbReference type="ChEBI" id="CHEBI:58223"/>
        <dbReference type="ChEBI" id="CHEBI:132085"/>
        <dbReference type="EC" id="2.4.2.26"/>
    </reaction>
</comment>